<gene>
    <name evidence="2" type="ORF">PMEL1_01278</name>
</gene>
<evidence type="ECO:0008006" key="4">
    <source>
        <dbReference type="Google" id="ProtNLM"/>
    </source>
</evidence>
<feature type="transmembrane region" description="Helical" evidence="1">
    <location>
        <begin position="31"/>
        <end position="50"/>
    </location>
</feature>
<organism evidence="2 3">
    <name type="scientific">Prevotella melaninogenica</name>
    <dbReference type="NCBI Taxonomy" id="28132"/>
    <lineage>
        <taxon>Bacteria</taxon>
        <taxon>Pseudomonadati</taxon>
        <taxon>Bacteroidota</taxon>
        <taxon>Bacteroidia</taxon>
        <taxon>Bacteroidales</taxon>
        <taxon>Prevotellaceae</taxon>
        <taxon>Prevotella</taxon>
    </lineage>
</organism>
<name>A0A250KIA1_9BACT</name>
<reference evidence="2 3" key="1">
    <citation type="submission" date="2017-05" db="EMBL/GenBank/DDBJ databases">
        <title>whole genome sequence of Prevotella melaninogenica GAI 07411.</title>
        <authorList>
            <person name="Kondo Y."/>
            <person name="Hoshino T."/>
        </authorList>
    </citation>
    <scope>NUCLEOTIDE SEQUENCE [LARGE SCALE GENOMIC DNA]</scope>
    <source>
        <strain evidence="2 3">GAI 07411</strain>
    </source>
</reference>
<dbReference type="OrthoDB" id="1072748at2"/>
<feature type="transmembrane region" description="Helical" evidence="1">
    <location>
        <begin position="5"/>
        <end position="25"/>
    </location>
</feature>
<keyword evidence="1" id="KW-1133">Transmembrane helix</keyword>
<feature type="transmembrane region" description="Helical" evidence="1">
    <location>
        <begin position="57"/>
        <end position="74"/>
    </location>
</feature>
<keyword evidence="1" id="KW-0472">Membrane</keyword>
<evidence type="ECO:0000313" key="3">
    <source>
        <dbReference type="Proteomes" id="UP000267517"/>
    </source>
</evidence>
<sequence>MKKVIIPALAILTVNIIVGLLLSAYSLTNMLFTSIAILVNTLLIIILFLCRAESTHRLSLGIIFALIGIIEYFSGLIAPEHLMNNWWVIMFVILNAIQAILVYLALHYKKK</sequence>
<dbReference type="EMBL" id="AP018049">
    <property type="protein sequence ID" value="BBA29346.1"/>
    <property type="molecule type" value="Genomic_DNA"/>
</dbReference>
<feature type="transmembrane region" description="Helical" evidence="1">
    <location>
        <begin position="86"/>
        <end position="106"/>
    </location>
</feature>
<protein>
    <recommendedName>
        <fullName evidence="4">Transporter</fullName>
    </recommendedName>
</protein>
<proteinExistence type="predicted"/>
<accession>A0A250KIA1</accession>
<evidence type="ECO:0000256" key="1">
    <source>
        <dbReference type="SAM" id="Phobius"/>
    </source>
</evidence>
<dbReference type="RefSeq" id="WP_120174455.1">
    <property type="nucleotide sequence ID" value="NZ_AP018049.1"/>
</dbReference>
<keyword evidence="1" id="KW-0812">Transmembrane</keyword>
<dbReference type="Proteomes" id="UP000267517">
    <property type="component" value="Chromosome I"/>
</dbReference>
<dbReference type="AlphaFoldDB" id="A0A250KIA1"/>
<evidence type="ECO:0000313" key="2">
    <source>
        <dbReference type="EMBL" id="BBA29346.1"/>
    </source>
</evidence>